<evidence type="ECO:0000256" key="3">
    <source>
        <dbReference type="ARBA" id="ARBA00022598"/>
    </source>
</evidence>
<protein>
    <recommendedName>
        <fullName evidence="2">threonine--tRNA ligase</fullName>
        <ecNumber evidence="2">6.1.1.3</ecNumber>
    </recommendedName>
    <alternativeName>
        <fullName evidence="9">Threonyl-tRNA synthetase</fullName>
    </alternativeName>
</protein>
<dbReference type="InterPro" id="IPR045864">
    <property type="entry name" value="aa-tRNA-synth_II/BPL/LPL"/>
</dbReference>
<dbReference type="InterPro" id="IPR002320">
    <property type="entry name" value="Thr-tRNA-ligase_IIa"/>
</dbReference>
<dbReference type="NCBIfam" id="TIGR00168">
    <property type="entry name" value="infC"/>
    <property type="match status" value="1"/>
</dbReference>
<dbReference type="InterPro" id="IPR002314">
    <property type="entry name" value="aa-tRNA-synt_IIb"/>
</dbReference>
<evidence type="ECO:0000256" key="7">
    <source>
        <dbReference type="ARBA" id="ARBA00022917"/>
    </source>
</evidence>
<keyword evidence="3" id="KW-0436">Ligase</keyword>
<dbReference type="InterPro" id="IPR001288">
    <property type="entry name" value="Translation_initiation_fac_3"/>
</dbReference>
<dbReference type="Gene3D" id="3.30.930.10">
    <property type="entry name" value="Bira Bifunctional Protein, Domain 2"/>
    <property type="match status" value="1"/>
</dbReference>
<evidence type="ECO:0000259" key="11">
    <source>
        <dbReference type="PROSITE" id="PS50862"/>
    </source>
</evidence>
<gene>
    <name evidence="12" type="ORF">FWILDA_LOCUS15793</name>
</gene>
<dbReference type="GO" id="GO:0006435">
    <property type="term" value="P:threonyl-tRNA aminoacylation"/>
    <property type="evidence" value="ECO:0007669"/>
    <property type="project" value="InterPro"/>
</dbReference>
<dbReference type="InterPro" id="IPR036787">
    <property type="entry name" value="T_IF-3_N_sf"/>
</dbReference>
<evidence type="ECO:0000256" key="4">
    <source>
        <dbReference type="ARBA" id="ARBA00022723"/>
    </source>
</evidence>
<dbReference type="InterPro" id="IPR019814">
    <property type="entry name" value="Translation_initiation_fac_3_N"/>
</dbReference>
<dbReference type="SUPFAM" id="SSF52954">
    <property type="entry name" value="Class II aaRS ABD-related"/>
    <property type="match status" value="1"/>
</dbReference>
<proteinExistence type="inferred from homology"/>
<evidence type="ECO:0000256" key="6">
    <source>
        <dbReference type="ARBA" id="ARBA00022840"/>
    </source>
</evidence>
<keyword evidence="8" id="KW-0030">Aminoacyl-tRNA synthetase</keyword>
<keyword evidence="7" id="KW-0648">Protein biosynthesis</keyword>
<evidence type="ECO:0000313" key="13">
    <source>
        <dbReference type="Proteomes" id="UP001153678"/>
    </source>
</evidence>
<dbReference type="PRINTS" id="PR01047">
    <property type="entry name" value="TRNASYNTHTHR"/>
</dbReference>
<comment type="caution">
    <text evidence="12">The sequence shown here is derived from an EMBL/GenBank/DDBJ whole genome shotgun (WGS) entry which is preliminary data.</text>
</comment>
<reference evidence="12" key="1">
    <citation type="submission" date="2022-08" db="EMBL/GenBank/DDBJ databases">
        <authorList>
            <person name="Kallberg Y."/>
            <person name="Tangrot J."/>
            <person name="Rosling A."/>
        </authorList>
    </citation>
    <scope>NUCLEOTIDE SEQUENCE</scope>
    <source>
        <strain evidence="12">Wild A</strain>
    </source>
</reference>
<keyword evidence="4" id="KW-0479">Metal-binding</keyword>
<dbReference type="OrthoDB" id="21573at2759"/>
<dbReference type="Pfam" id="PF05198">
    <property type="entry name" value="IF3_N"/>
    <property type="match status" value="1"/>
</dbReference>
<comment type="catalytic activity">
    <reaction evidence="10">
        <text>tRNA(Thr) + L-threonine + ATP = L-threonyl-tRNA(Thr) + AMP + diphosphate + H(+)</text>
        <dbReference type="Rhea" id="RHEA:24624"/>
        <dbReference type="Rhea" id="RHEA-COMP:9670"/>
        <dbReference type="Rhea" id="RHEA-COMP:9704"/>
        <dbReference type="ChEBI" id="CHEBI:15378"/>
        <dbReference type="ChEBI" id="CHEBI:30616"/>
        <dbReference type="ChEBI" id="CHEBI:33019"/>
        <dbReference type="ChEBI" id="CHEBI:57926"/>
        <dbReference type="ChEBI" id="CHEBI:78442"/>
        <dbReference type="ChEBI" id="CHEBI:78534"/>
        <dbReference type="ChEBI" id="CHEBI:456215"/>
        <dbReference type="EC" id="6.1.1.3"/>
    </reaction>
</comment>
<evidence type="ECO:0000256" key="2">
    <source>
        <dbReference type="ARBA" id="ARBA00013163"/>
    </source>
</evidence>
<dbReference type="PANTHER" id="PTHR11451">
    <property type="entry name" value="THREONINE-TRNA LIGASE"/>
    <property type="match status" value="1"/>
</dbReference>
<dbReference type="InterPro" id="IPR006195">
    <property type="entry name" value="aa-tRNA-synth_II"/>
</dbReference>
<dbReference type="Gene3D" id="3.10.20.80">
    <property type="entry name" value="Translation initiation factor 3 (IF-3), N-terminal domain"/>
    <property type="match status" value="1"/>
</dbReference>
<dbReference type="GO" id="GO:0005737">
    <property type="term" value="C:cytoplasm"/>
    <property type="evidence" value="ECO:0007669"/>
    <property type="project" value="InterPro"/>
</dbReference>
<evidence type="ECO:0000256" key="1">
    <source>
        <dbReference type="ARBA" id="ARBA00008226"/>
    </source>
</evidence>
<dbReference type="GO" id="GO:0003743">
    <property type="term" value="F:translation initiation factor activity"/>
    <property type="evidence" value="ECO:0007669"/>
    <property type="project" value="InterPro"/>
</dbReference>
<dbReference type="SUPFAM" id="SSF54364">
    <property type="entry name" value="Translation initiation factor IF3, N-terminal domain"/>
    <property type="match status" value="1"/>
</dbReference>
<feature type="non-terminal residue" evidence="12">
    <location>
        <position position="414"/>
    </location>
</feature>
<sequence length="414" mass="48524">KDLELYFSDEKIGQGLPLLLPNYTIIHNQIKNYFQAKQKEFNFQEVITPILGSEELYKISGHLAHYEEYMFPKISRNNENLRLRPMTCPHHCSIYQQKPRSYQELPLRLCENSLLFRYEASGGLKGLERLRTFELPDHHIFVSFDKLKEELKTNYLYISQILATFGLKITRLALSTHDPDKWQKYHSNKEAAFYGPKLDIEVQPADGKIITLATMQLDFPTPEKFGLHPCQIAILPLNGEIATKNYCENLKENLVKNGLRTKIFAEKTLNYRIRQVYKQKIPYYLVIGKKELEEKKLKLTYTYSPTTKEEKLEEKDFFLNQNIPFSQVLLVSENKKEVISIQEALNRAKEADLDLFCVAPQINPPVCKLINYQKHFFKLNKNKKPKKENSSKEMGFSFNIEENDLKTKLEKVQK</sequence>
<dbReference type="Proteomes" id="UP001153678">
    <property type="component" value="Unassembled WGS sequence"/>
</dbReference>
<dbReference type="PANTHER" id="PTHR11451:SF56">
    <property type="entry name" value="THREONINE--TRNA LIGASE 1"/>
    <property type="match status" value="1"/>
</dbReference>
<dbReference type="Pfam" id="PF00587">
    <property type="entry name" value="tRNA-synt_2b"/>
    <property type="match status" value="1"/>
</dbReference>
<evidence type="ECO:0000313" key="12">
    <source>
        <dbReference type="EMBL" id="CAI2192870.1"/>
    </source>
</evidence>
<keyword evidence="6" id="KW-0067">ATP-binding</keyword>
<keyword evidence="5" id="KW-0547">Nucleotide-binding</keyword>
<dbReference type="Pfam" id="PF03129">
    <property type="entry name" value="HGTP_anticodon"/>
    <property type="match status" value="1"/>
</dbReference>
<name>A0A9W4T756_9GLOM</name>
<keyword evidence="13" id="KW-1185">Reference proteome</keyword>
<dbReference type="SUPFAM" id="SSF55681">
    <property type="entry name" value="Class II aaRS and biotin synthetases"/>
    <property type="match status" value="1"/>
</dbReference>
<organism evidence="12 13">
    <name type="scientific">Funneliformis geosporum</name>
    <dbReference type="NCBI Taxonomy" id="1117311"/>
    <lineage>
        <taxon>Eukaryota</taxon>
        <taxon>Fungi</taxon>
        <taxon>Fungi incertae sedis</taxon>
        <taxon>Mucoromycota</taxon>
        <taxon>Glomeromycotina</taxon>
        <taxon>Glomeromycetes</taxon>
        <taxon>Glomerales</taxon>
        <taxon>Glomeraceae</taxon>
        <taxon>Funneliformis</taxon>
    </lineage>
</organism>
<accession>A0A9W4T756</accession>
<evidence type="ECO:0000256" key="8">
    <source>
        <dbReference type="ARBA" id="ARBA00023146"/>
    </source>
</evidence>
<dbReference type="PROSITE" id="PS50862">
    <property type="entry name" value="AA_TRNA_LIGASE_II"/>
    <property type="match status" value="1"/>
</dbReference>
<dbReference type="EC" id="6.1.1.3" evidence="2"/>
<evidence type="ECO:0000256" key="5">
    <source>
        <dbReference type="ARBA" id="ARBA00022741"/>
    </source>
</evidence>
<evidence type="ECO:0000256" key="10">
    <source>
        <dbReference type="ARBA" id="ARBA00049515"/>
    </source>
</evidence>
<dbReference type="GO" id="GO:0004829">
    <property type="term" value="F:threonine-tRNA ligase activity"/>
    <property type="evidence" value="ECO:0007669"/>
    <property type="project" value="UniProtKB-EC"/>
</dbReference>
<comment type="similarity">
    <text evidence="1">Belongs to the class-II aminoacyl-tRNA synthetase family.</text>
</comment>
<dbReference type="EMBL" id="CAMKVN010008817">
    <property type="protein sequence ID" value="CAI2192870.1"/>
    <property type="molecule type" value="Genomic_DNA"/>
</dbReference>
<evidence type="ECO:0000256" key="9">
    <source>
        <dbReference type="ARBA" id="ARBA00031900"/>
    </source>
</evidence>
<feature type="domain" description="Aminoacyl-transfer RNA synthetases class-II family profile" evidence="11">
    <location>
        <begin position="26"/>
        <end position="214"/>
    </location>
</feature>
<dbReference type="AlphaFoldDB" id="A0A9W4T756"/>
<dbReference type="InterPro" id="IPR004154">
    <property type="entry name" value="Anticodon-bd"/>
</dbReference>
<dbReference type="GO" id="GO:0005524">
    <property type="term" value="F:ATP binding"/>
    <property type="evidence" value="ECO:0007669"/>
    <property type="project" value="UniProtKB-KW"/>
</dbReference>